<proteinExistence type="predicted"/>
<evidence type="ECO:0000313" key="2">
    <source>
        <dbReference type="Proteomes" id="UP001341840"/>
    </source>
</evidence>
<evidence type="ECO:0000313" key="1">
    <source>
        <dbReference type="EMBL" id="MED6119420.1"/>
    </source>
</evidence>
<dbReference type="EMBL" id="JASCZI010030237">
    <property type="protein sequence ID" value="MED6119420.1"/>
    <property type="molecule type" value="Genomic_DNA"/>
</dbReference>
<keyword evidence="2" id="KW-1185">Reference proteome</keyword>
<sequence length="68" mass="8246">MRTRCIGRMQLATLQQELRTWVIRIRRSILVRPDERILDLLRLAGFQHVAHPVEWEHDWSLVFALIER</sequence>
<protein>
    <submittedName>
        <fullName evidence="1">Uncharacterized protein</fullName>
    </submittedName>
</protein>
<accession>A0ABU6R5U1</accession>
<dbReference type="Proteomes" id="UP001341840">
    <property type="component" value="Unassembled WGS sequence"/>
</dbReference>
<gene>
    <name evidence="1" type="ORF">PIB30_011785</name>
</gene>
<organism evidence="1 2">
    <name type="scientific">Stylosanthes scabra</name>
    <dbReference type="NCBI Taxonomy" id="79078"/>
    <lineage>
        <taxon>Eukaryota</taxon>
        <taxon>Viridiplantae</taxon>
        <taxon>Streptophyta</taxon>
        <taxon>Embryophyta</taxon>
        <taxon>Tracheophyta</taxon>
        <taxon>Spermatophyta</taxon>
        <taxon>Magnoliopsida</taxon>
        <taxon>eudicotyledons</taxon>
        <taxon>Gunneridae</taxon>
        <taxon>Pentapetalae</taxon>
        <taxon>rosids</taxon>
        <taxon>fabids</taxon>
        <taxon>Fabales</taxon>
        <taxon>Fabaceae</taxon>
        <taxon>Papilionoideae</taxon>
        <taxon>50 kb inversion clade</taxon>
        <taxon>dalbergioids sensu lato</taxon>
        <taxon>Dalbergieae</taxon>
        <taxon>Pterocarpus clade</taxon>
        <taxon>Stylosanthes</taxon>
    </lineage>
</organism>
<reference evidence="1 2" key="1">
    <citation type="journal article" date="2023" name="Plants (Basel)">
        <title>Bridging the Gap: Combining Genomics and Transcriptomics Approaches to Understand Stylosanthes scabra, an Orphan Legume from the Brazilian Caatinga.</title>
        <authorList>
            <person name="Ferreira-Neto J.R.C."/>
            <person name="da Silva M.D."/>
            <person name="Binneck E."/>
            <person name="de Melo N.F."/>
            <person name="da Silva R.H."/>
            <person name="de Melo A.L.T.M."/>
            <person name="Pandolfi V."/>
            <person name="Bustamante F.O."/>
            <person name="Brasileiro-Vidal A.C."/>
            <person name="Benko-Iseppon A.M."/>
        </authorList>
    </citation>
    <scope>NUCLEOTIDE SEQUENCE [LARGE SCALE GENOMIC DNA]</scope>
    <source>
        <tissue evidence="1">Leaves</tissue>
    </source>
</reference>
<name>A0ABU6R5U1_9FABA</name>
<comment type="caution">
    <text evidence="1">The sequence shown here is derived from an EMBL/GenBank/DDBJ whole genome shotgun (WGS) entry which is preliminary data.</text>
</comment>